<protein>
    <submittedName>
        <fullName evidence="1 3">Uncharacterized protein</fullName>
    </submittedName>
</protein>
<dbReference type="AlphaFoldDB" id="A0A0N4VZZ3"/>
<dbReference type="EMBL" id="UZAF01007309">
    <property type="protein sequence ID" value="VDO17276.1"/>
    <property type="molecule type" value="Genomic_DNA"/>
</dbReference>
<organism evidence="3">
    <name type="scientific">Haemonchus placei</name>
    <name type="common">Barber's pole worm</name>
    <dbReference type="NCBI Taxonomy" id="6290"/>
    <lineage>
        <taxon>Eukaryota</taxon>
        <taxon>Metazoa</taxon>
        <taxon>Ecdysozoa</taxon>
        <taxon>Nematoda</taxon>
        <taxon>Chromadorea</taxon>
        <taxon>Rhabditida</taxon>
        <taxon>Rhabditina</taxon>
        <taxon>Rhabditomorpha</taxon>
        <taxon>Strongyloidea</taxon>
        <taxon>Trichostrongylidae</taxon>
        <taxon>Haemonchus</taxon>
    </lineage>
</organism>
<dbReference type="WBParaSite" id="HPLM_0000286701-mRNA-1">
    <property type="protein sequence ID" value="HPLM_0000286701-mRNA-1"/>
    <property type="gene ID" value="HPLM_0000286701"/>
</dbReference>
<accession>A0A0N4VZZ3</accession>
<evidence type="ECO:0000313" key="2">
    <source>
        <dbReference type="Proteomes" id="UP000268014"/>
    </source>
</evidence>
<dbReference type="OMA" id="IWRAIDF"/>
<proteinExistence type="predicted"/>
<dbReference type="OrthoDB" id="10486709at2759"/>
<evidence type="ECO:0000313" key="1">
    <source>
        <dbReference type="EMBL" id="VDO17276.1"/>
    </source>
</evidence>
<dbReference type="Proteomes" id="UP000268014">
    <property type="component" value="Unassembled WGS sequence"/>
</dbReference>
<keyword evidence="2" id="KW-1185">Reference proteome</keyword>
<gene>
    <name evidence="1" type="ORF">HPLM_LOCUS2862</name>
</gene>
<evidence type="ECO:0000313" key="3">
    <source>
        <dbReference type="WBParaSite" id="HPLM_0000286701-mRNA-1"/>
    </source>
</evidence>
<reference evidence="1 2" key="2">
    <citation type="submission" date="2018-11" db="EMBL/GenBank/DDBJ databases">
        <authorList>
            <consortium name="Pathogen Informatics"/>
        </authorList>
    </citation>
    <scope>NUCLEOTIDE SEQUENCE [LARGE SCALE GENOMIC DNA]</scope>
    <source>
        <strain evidence="1 2">MHpl1</strain>
    </source>
</reference>
<sequence>MKFKKGRYLDRTLEERRHLNEALEGRSASRWCSRRNCTSEVRQRFGTFQKKDDLEEAPEERRRLQKASDGEVSLRYTVGEGTGCDQKEGTAVLVRSIWRGDRL</sequence>
<reference evidence="3" key="1">
    <citation type="submission" date="2017-02" db="UniProtKB">
        <authorList>
            <consortium name="WormBaseParasite"/>
        </authorList>
    </citation>
    <scope>IDENTIFICATION</scope>
</reference>
<name>A0A0N4VZZ3_HAEPC</name>